<organism evidence="1 2">
    <name type="scientific">Clostridium disporicum</name>
    <dbReference type="NCBI Taxonomy" id="84024"/>
    <lineage>
        <taxon>Bacteria</taxon>
        <taxon>Bacillati</taxon>
        <taxon>Bacillota</taxon>
        <taxon>Clostridia</taxon>
        <taxon>Eubacteriales</taxon>
        <taxon>Clostridiaceae</taxon>
        <taxon>Clostridium</taxon>
    </lineage>
</organism>
<protein>
    <submittedName>
        <fullName evidence="1">Uncharacterized protein</fullName>
    </submittedName>
</protein>
<dbReference type="RefSeq" id="WP_156334270.1">
    <property type="nucleotide sequence ID" value="NZ_CABIXQ010000028.1"/>
</dbReference>
<name>A0A174KV42_9CLOT</name>
<evidence type="ECO:0000313" key="1">
    <source>
        <dbReference type="EMBL" id="CUP15913.1"/>
    </source>
</evidence>
<accession>A0A174KV42</accession>
<dbReference type="AlphaFoldDB" id="A0A174KV42"/>
<evidence type="ECO:0000313" key="2">
    <source>
        <dbReference type="Proteomes" id="UP000095594"/>
    </source>
</evidence>
<dbReference type="EMBL" id="CYZX01000028">
    <property type="protein sequence ID" value="CUP15913.1"/>
    <property type="molecule type" value="Genomic_DNA"/>
</dbReference>
<sequence length="47" mass="5460">MKKGPMKNVKRKLHKGKLKGNLLVEMADDFMDLISNAKLYKKLTKKK</sequence>
<dbReference type="Proteomes" id="UP000095594">
    <property type="component" value="Unassembled WGS sequence"/>
</dbReference>
<proteinExistence type="predicted"/>
<gene>
    <name evidence="1" type="ORF">ERS852471_03111</name>
</gene>
<reference evidence="1 2" key="1">
    <citation type="submission" date="2015-09" db="EMBL/GenBank/DDBJ databases">
        <authorList>
            <consortium name="Pathogen Informatics"/>
        </authorList>
    </citation>
    <scope>NUCLEOTIDE SEQUENCE [LARGE SCALE GENOMIC DNA]</scope>
    <source>
        <strain evidence="1 2">2789STDY5834856</strain>
    </source>
</reference>